<dbReference type="AlphaFoldDB" id="A0A182VUH4"/>
<keyword evidence="9" id="KW-1185">Reference proteome</keyword>
<dbReference type="InterPro" id="IPR043504">
    <property type="entry name" value="Peptidase_S1_PA_chymotrypsin"/>
</dbReference>
<evidence type="ECO:0000259" key="7">
    <source>
        <dbReference type="PROSITE" id="PS51888"/>
    </source>
</evidence>
<dbReference type="EnsemblMetazoa" id="AMIN001717-RA">
    <property type="protein sequence ID" value="AMIN001717-PA"/>
    <property type="gene ID" value="AMIN001717"/>
</dbReference>
<evidence type="ECO:0000256" key="4">
    <source>
        <dbReference type="RuleBase" id="RU363034"/>
    </source>
</evidence>
<dbReference type="SMART" id="SM00680">
    <property type="entry name" value="CLIP"/>
    <property type="match status" value="1"/>
</dbReference>
<dbReference type="InterPro" id="IPR001314">
    <property type="entry name" value="Peptidase_S1A"/>
</dbReference>
<dbReference type="InterPro" id="IPR001254">
    <property type="entry name" value="Trypsin_dom"/>
</dbReference>
<keyword evidence="4" id="KW-0378">Hydrolase</keyword>
<dbReference type="Pfam" id="PF00089">
    <property type="entry name" value="Trypsin"/>
    <property type="match status" value="2"/>
</dbReference>
<dbReference type="PROSITE" id="PS00134">
    <property type="entry name" value="TRYPSIN_HIS"/>
    <property type="match status" value="1"/>
</dbReference>
<dbReference type="InterPro" id="IPR009003">
    <property type="entry name" value="Peptidase_S1_PA"/>
</dbReference>
<dbReference type="Proteomes" id="UP000075920">
    <property type="component" value="Unassembled WGS sequence"/>
</dbReference>
<dbReference type="PANTHER" id="PTHR24260">
    <property type="match status" value="1"/>
</dbReference>
<evidence type="ECO:0000256" key="5">
    <source>
        <dbReference type="SAM" id="SignalP"/>
    </source>
</evidence>
<dbReference type="CDD" id="cd00190">
    <property type="entry name" value="Tryp_SPc"/>
    <property type="match status" value="1"/>
</dbReference>
<dbReference type="InterPro" id="IPR051333">
    <property type="entry name" value="CLIP_Serine_Protease"/>
</dbReference>
<dbReference type="PROSITE" id="PS00135">
    <property type="entry name" value="TRYPSIN_SER"/>
    <property type="match status" value="1"/>
</dbReference>
<dbReference type="InterPro" id="IPR018114">
    <property type="entry name" value="TRYPSIN_HIS"/>
</dbReference>
<dbReference type="InterPro" id="IPR033116">
    <property type="entry name" value="TRYPSIN_SER"/>
</dbReference>
<evidence type="ECO:0000313" key="9">
    <source>
        <dbReference type="Proteomes" id="UP000075920"/>
    </source>
</evidence>
<proteinExistence type="inferred from homology"/>
<dbReference type="STRING" id="112268.A0A182VUH4"/>
<reference evidence="9" key="1">
    <citation type="submission" date="2013-03" db="EMBL/GenBank/DDBJ databases">
        <title>The Genome Sequence of Anopheles minimus MINIMUS1.</title>
        <authorList>
            <consortium name="The Broad Institute Genomics Platform"/>
            <person name="Neafsey D.E."/>
            <person name="Walton C."/>
            <person name="Walker B."/>
            <person name="Young S.K."/>
            <person name="Zeng Q."/>
            <person name="Gargeya S."/>
            <person name="Fitzgerald M."/>
            <person name="Haas B."/>
            <person name="Abouelleil A."/>
            <person name="Allen A.W."/>
            <person name="Alvarado L."/>
            <person name="Arachchi H.M."/>
            <person name="Berlin A.M."/>
            <person name="Chapman S.B."/>
            <person name="Gainer-Dewar J."/>
            <person name="Goldberg J."/>
            <person name="Griggs A."/>
            <person name="Gujja S."/>
            <person name="Hansen M."/>
            <person name="Howarth C."/>
            <person name="Imamovic A."/>
            <person name="Ireland A."/>
            <person name="Larimer J."/>
            <person name="McCowan C."/>
            <person name="Murphy C."/>
            <person name="Pearson M."/>
            <person name="Poon T.W."/>
            <person name="Priest M."/>
            <person name="Roberts A."/>
            <person name="Saif S."/>
            <person name="Shea T."/>
            <person name="Sisk P."/>
            <person name="Sykes S."/>
            <person name="Wortman J."/>
            <person name="Nusbaum C."/>
            <person name="Birren B."/>
        </authorList>
    </citation>
    <scope>NUCLEOTIDE SEQUENCE [LARGE SCALE GENOMIC DNA]</scope>
    <source>
        <strain evidence="9">MINIMUS1</strain>
    </source>
</reference>
<keyword evidence="2" id="KW-1015">Disulfide bond</keyword>
<dbReference type="GO" id="GO:0004252">
    <property type="term" value="F:serine-type endopeptidase activity"/>
    <property type="evidence" value="ECO:0007669"/>
    <property type="project" value="InterPro"/>
</dbReference>
<name>A0A182VUH4_9DIPT</name>
<dbReference type="GO" id="GO:0006508">
    <property type="term" value="P:proteolysis"/>
    <property type="evidence" value="ECO:0007669"/>
    <property type="project" value="UniProtKB-KW"/>
</dbReference>
<evidence type="ECO:0000256" key="1">
    <source>
        <dbReference type="ARBA" id="ARBA00022729"/>
    </source>
</evidence>
<dbReference type="PROSITE" id="PS50240">
    <property type="entry name" value="TRYPSIN_DOM"/>
    <property type="match status" value="2"/>
</dbReference>
<sequence>MARFRRLVTIVSLVLTIASGQELFTDTVPDDYYLRKDLSDCSERFHVPKFYDMQCLIFGGVQVNLTEFPHMAVLGWKEEEVGGNDTGGSVLWQCGGSLITVKYVLTAAHCAVDANNIPPRLVRLGDVNLASSIDDEYAQQYEILRIVRHPEHRFSKKYFDLALVELDGIVRLTPGVCPACLWINRNVLPAEYFQAAGFGATSFGGGPVPNLLKTTLRATNTTQCSESFKNTRGLSEGIAHDQMCASMLAADTCQGDSGGPLQVSLRSFLNQHPFVVALTSFGKGCGIGSSGVYQQVAAHIPWIESIVNETMDPVRCAEKYSEFRLRTSLIPECTVRGLPSSNVRLVWPEGARQSEIPCSGTIIDYNTVVTTASCAKNVNGMQPIEIEISEQRAKIIEIQVHPDFKQLPPQNDLALLRLDKYLNVTEDVVPSCIPLQQDSELCSDRKTHNSKACWDKFAEHTKRNLLNRVCNRRRYNSSTVRLIWPGEDSNKPNCVGMVIKPDTVITSIRCMNLHGEKPPVEIEFDELEVTKRVKIVKISKHPGYEQGSRNRDTGLLILAEHLVNLVPGCISSVRGKQLSSIMVPVYGQYAPGIAVGRLELPVQHICNGSMMDAFKERFGDEVTNSSQYTCWNTQRRLVPRGVPVEKGAGMLDQTHRFIHGVVTASTSFGTDDPLVSINLTTYADWITRFVLYRPPKVELVFRAGNDEFDLGSKCTLKNGTAGNCMPEYSCERAIKQYRNTNDITICGFEDTISYICCPISYQDFPTIPEIQRPPPISLLPSLPYENALVL</sequence>
<dbReference type="SUPFAM" id="SSF50494">
    <property type="entry name" value="Trypsin-like serine proteases"/>
    <property type="match status" value="3"/>
</dbReference>
<feature type="chain" id="PRO_5008140374" description="Peptidase S1 domain-containing protein" evidence="5">
    <location>
        <begin position="21"/>
        <end position="790"/>
    </location>
</feature>
<dbReference type="Gene3D" id="2.40.10.10">
    <property type="entry name" value="Trypsin-like serine proteases"/>
    <property type="match status" value="3"/>
</dbReference>
<feature type="domain" description="Peptidase S1" evidence="6">
    <location>
        <begin position="334"/>
        <end position="691"/>
    </location>
</feature>
<evidence type="ECO:0008006" key="10">
    <source>
        <dbReference type="Google" id="ProtNLM"/>
    </source>
</evidence>
<reference evidence="8" key="2">
    <citation type="submission" date="2020-05" db="UniProtKB">
        <authorList>
            <consortium name="EnsemblMetazoa"/>
        </authorList>
    </citation>
    <scope>IDENTIFICATION</scope>
    <source>
        <strain evidence="8">MINIMUS1</strain>
    </source>
</reference>
<keyword evidence="1 5" id="KW-0732">Signal</keyword>
<evidence type="ECO:0000313" key="8">
    <source>
        <dbReference type="EnsemblMetazoa" id="AMIN001717-PA"/>
    </source>
</evidence>
<dbReference type="PRINTS" id="PR00722">
    <property type="entry name" value="CHYMOTRYPSIN"/>
</dbReference>
<organism evidence="8 9">
    <name type="scientific">Anopheles minimus</name>
    <dbReference type="NCBI Taxonomy" id="112268"/>
    <lineage>
        <taxon>Eukaryota</taxon>
        <taxon>Metazoa</taxon>
        <taxon>Ecdysozoa</taxon>
        <taxon>Arthropoda</taxon>
        <taxon>Hexapoda</taxon>
        <taxon>Insecta</taxon>
        <taxon>Pterygota</taxon>
        <taxon>Neoptera</taxon>
        <taxon>Endopterygota</taxon>
        <taxon>Diptera</taxon>
        <taxon>Nematocera</taxon>
        <taxon>Culicoidea</taxon>
        <taxon>Culicidae</taxon>
        <taxon>Anophelinae</taxon>
        <taxon>Anopheles</taxon>
    </lineage>
</organism>
<evidence type="ECO:0000256" key="3">
    <source>
        <dbReference type="ARBA" id="ARBA00024195"/>
    </source>
</evidence>
<keyword evidence="4" id="KW-0720">Serine protease</keyword>
<feature type="domain" description="Peptidase S1" evidence="6">
    <location>
        <begin position="57"/>
        <end position="308"/>
    </location>
</feature>
<dbReference type="VEuPathDB" id="VectorBase:AMIN001717"/>
<protein>
    <recommendedName>
        <fullName evidence="10">Peptidase S1 domain-containing protein</fullName>
    </recommendedName>
</protein>
<keyword evidence="4" id="KW-0645">Protease</keyword>
<evidence type="ECO:0000259" key="6">
    <source>
        <dbReference type="PROSITE" id="PS50240"/>
    </source>
</evidence>
<dbReference type="InterPro" id="IPR022700">
    <property type="entry name" value="CLIP"/>
</dbReference>
<comment type="similarity">
    <text evidence="3">Belongs to the peptidase S1 family. CLIP subfamily.</text>
</comment>
<accession>A0A182VUH4</accession>
<feature type="signal peptide" evidence="5">
    <location>
        <begin position="1"/>
        <end position="20"/>
    </location>
</feature>
<evidence type="ECO:0000256" key="2">
    <source>
        <dbReference type="ARBA" id="ARBA00023157"/>
    </source>
</evidence>
<dbReference type="PANTHER" id="PTHR24260:SF147">
    <property type="entry name" value="EG:BACR7A4.3 PROTEIN-RELATED"/>
    <property type="match status" value="1"/>
</dbReference>
<feature type="domain" description="Clip" evidence="7">
    <location>
        <begin position="713"/>
        <end position="757"/>
    </location>
</feature>
<dbReference type="SMART" id="SM00020">
    <property type="entry name" value="Tryp_SPc"/>
    <property type="match status" value="1"/>
</dbReference>
<dbReference type="PROSITE" id="PS51888">
    <property type="entry name" value="CLIP"/>
    <property type="match status" value="1"/>
</dbReference>